<feature type="region of interest" description="Disordered" evidence="1">
    <location>
        <begin position="66"/>
        <end position="85"/>
    </location>
</feature>
<feature type="compositionally biased region" description="Low complexity" evidence="1">
    <location>
        <begin position="36"/>
        <end position="46"/>
    </location>
</feature>
<protein>
    <submittedName>
        <fullName evidence="2">Uncharacterized protein</fullName>
    </submittedName>
</protein>
<evidence type="ECO:0000313" key="2">
    <source>
        <dbReference type="EMBL" id="GBP39629.1"/>
    </source>
</evidence>
<evidence type="ECO:0000256" key="1">
    <source>
        <dbReference type="SAM" id="MobiDB-lite"/>
    </source>
</evidence>
<organism evidence="2 3">
    <name type="scientific">Eumeta variegata</name>
    <name type="common">Bagworm moth</name>
    <name type="synonym">Eumeta japonica</name>
    <dbReference type="NCBI Taxonomy" id="151549"/>
    <lineage>
        <taxon>Eukaryota</taxon>
        <taxon>Metazoa</taxon>
        <taxon>Ecdysozoa</taxon>
        <taxon>Arthropoda</taxon>
        <taxon>Hexapoda</taxon>
        <taxon>Insecta</taxon>
        <taxon>Pterygota</taxon>
        <taxon>Neoptera</taxon>
        <taxon>Endopterygota</taxon>
        <taxon>Lepidoptera</taxon>
        <taxon>Glossata</taxon>
        <taxon>Ditrysia</taxon>
        <taxon>Tineoidea</taxon>
        <taxon>Psychidae</taxon>
        <taxon>Oiketicinae</taxon>
        <taxon>Eumeta</taxon>
    </lineage>
</organism>
<feature type="compositionally biased region" description="Basic residues" evidence="1">
    <location>
        <begin position="23"/>
        <end position="35"/>
    </location>
</feature>
<dbReference type="AlphaFoldDB" id="A0A4C1VNA4"/>
<feature type="region of interest" description="Disordered" evidence="1">
    <location>
        <begin position="201"/>
        <end position="256"/>
    </location>
</feature>
<reference evidence="2 3" key="1">
    <citation type="journal article" date="2019" name="Commun. Biol.">
        <title>The bagworm genome reveals a unique fibroin gene that provides high tensile strength.</title>
        <authorList>
            <person name="Kono N."/>
            <person name="Nakamura H."/>
            <person name="Ohtoshi R."/>
            <person name="Tomita M."/>
            <person name="Numata K."/>
            <person name="Arakawa K."/>
        </authorList>
    </citation>
    <scope>NUCLEOTIDE SEQUENCE [LARGE SCALE GENOMIC DNA]</scope>
</reference>
<accession>A0A4C1VNA4</accession>
<feature type="compositionally biased region" description="Low complexity" evidence="1">
    <location>
        <begin position="66"/>
        <end position="76"/>
    </location>
</feature>
<comment type="caution">
    <text evidence="2">The sequence shown here is derived from an EMBL/GenBank/DDBJ whole genome shotgun (WGS) entry which is preliminary data.</text>
</comment>
<keyword evidence="3" id="KW-1185">Reference proteome</keyword>
<evidence type="ECO:0000313" key="3">
    <source>
        <dbReference type="Proteomes" id="UP000299102"/>
    </source>
</evidence>
<gene>
    <name evidence="2" type="ORF">EVAR_25452_1</name>
</gene>
<sequence>MQFIDGGGAGAECTCRRDVTSLPKRRPRRRARAAGRARAAVAAGQRSRSRSRAFTGIDVLGTRAGTAAPRAAGGRAQNHRGVNPASELGNKISEAFLIQLRRAGAHSAFLALFKTTFDVKTKKNRTEPANADGGLILTGPRVRSRLAPAGRAPPGARAGDTAEGCGLKARLRSTSLAAGPVRVVQFHTDLVLRSAVVLSDRPRRSTDDRTQRAGRRSDDVRIGEKLIKLRARQRSRERGNGGAGGVRRGAAAAPTS</sequence>
<feature type="region of interest" description="Disordered" evidence="1">
    <location>
        <begin position="20"/>
        <end position="49"/>
    </location>
</feature>
<dbReference type="EMBL" id="BGZK01000369">
    <property type="protein sequence ID" value="GBP39629.1"/>
    <property type="molecule type" value="Genomic_DNA"/>
</dbReference>
<name>A0A4C1VNA4_EUMVA</name>
<proteinExistence type="predicted"/>
<feature type="compositionally biased region" description="Basic and acidic residues" evidence="1">
    <location>
        <begin position="201"/>
        <end position="227"/>
    </location>
</feature>
<dbReference type="Proteomes" id="UP000299102">
    <property type="component" value="Unassembled WGS sequence"/>
</dbReference>